<reference evidence="5 6" key="1">
    <citation type="submission" date="2017-03" db="EMBL/GenBank/DDBJ databases">
        <title>Genome sequence of Methanobrevibacter thaueri.</title>
        <authorList>
            <person name="Poehlein A."/>
            <person name="Seedorf H."/>
            <person name="Daniel R."/>
        </authorList>
    </citation>
    <scope>NUCLEOTIDE SEQUENCE [LARGE SCALE GENOMIC DNA]</scope>
    <source>
        <strain evidence="5 6">DSM 11995</strain>
    </source>
</reference>
<organism evidence="5 6">
    <name type="scientific">Methanobrevibacter thaueri</name>
    <dbReference type="NCBI Taxonomy" id="190975"/>
    <lineage>
        <taxon>Archaea</taxon>
        <taxon>Methanobacteriati</taxon>
        <taxon>Methanobacteriota</taxon>
        <taxon>Methanomada group</taxon>
        <taxon>Methanobacteria</taxon>
        <taxon>Methanobacteriales</taxon>
        <taxon>Methanobacteriaceae</taxon>
        <taxon>Methanobrevibacter</taxon>
    </lineage>
</organism>
<dbReference type="GO" id="GO:0005524">
    <property type="term" value="F:ATP binding"/>
    <property type="evidence" value="ECO:0007669"/>
    <property type="project" value="UniProtKB-KW"/>
</dbReference>
<sequence>MSDNNLKSITFDELLNNINLIVLKDSESVKKKKAKSDGKEHFGKEPLANWEYCPEDYKGFEDTKYGTAFQCCYIKSLSLFFIVIDIDVHNPDTDIPLNNIESAIPDKYKDTYIVNTPSGGRHYYYLSEKPPELSTNSINIDYKSIFKRDVEKQQNGTYINNGNGGYVVASFRWDKDGDKKEHYVHNSSSNDEILIVHNTDDIIRSIYESLYQSGDINDDIYNAFNGIKTEKVHNIVLHEIQVYLDDLDNIPKLKGIQKDGAAYEQNGLRYDSNGVILLKEHNGLELITQKVAEIISSTHGKHNDVLLALEGGLDHYGFNEDQRRKILFDALILADDYNSGHRAQIESSINKDKNNVRKKGFQHLEKNYPQLKEQLNVIYNIKHLFWRMHDSVDYKLMEIPYLELVNTLSKYIQEREEQKEKEIEEKKDIPLILDSYLKMMGVNVHERYKLLKKINGVFCGNILVKFIQNELECSNNPKKEHALLTNKGINLGSANNIIKQLDGEKRRKLTKRAYSLEIQLSLIEYGGNYPKIQPLINLVERPARLEPYKRRQIANSFLRQHDYLKKTKDNSYIFDDVETNSYIQVDANKLGNYLSRKYPILQLGIESSELETILTTSAEFDELHNEYYMFNNGILNLHERSFTETTDFSNYFTTKKMDCNYLSNKITIDPIRSNPACLVDRVLREIFIPNYRQNGKDLFTGYYTDFLQRLGSAFNTRIKEKKFPCYYGSGDNGKDIIIEILKMAFSDRCLLVTMEILQDEKADLSEYDVVIIDELDKKTFKDAIAFIKRITGGEEEGTAKRKHYSHEVFRPKNPSAFFLFTNTIPEVPLSDKAFYRREDALELKNRFVDNPKKDKLGEYQADSSLKDKIKNEKEDSLEWLINASLQAYYNCFDDDGFFKGFMMAQTAEETMMIVSNTDTLTKFLRENYVVDEEKVDTVSNAELRDNYQNYCNRNNISCDTTKLAQNMGNTVKKIFGDVKKKATNATRYFLKPKDETDLLTTYYINSTKQWWQVQDQMPEATFETHNNVYNRLVELEKSSTYPTKKQLLEEFPVYDIEEILENLEKANLIFKGKKLEVDENVET</sequence>
<evidence type="ECO:0000256" key="2">
    <source>
        <dbReference type="ARBA" id="ARBA00022801"/>
    </source>
</evidence>
<dbReference type="SUPFAM" id="SSF52540">
    <property type="entry name" value="P-loop containing nucleoside triphosphate hydrolases"/>
    <property type="match status" value="1"/>
</dbReference>
<dbReference type="InterPro" id="IPR014015">
    <property type="entry name" value="Helicase_SF3_DNA-vir"/>
</dbReference>
<keyword evidence="6" id="KW-1185">Reference proteome</keyword>
<evidence type="ECO:0000256" key="1">
    <source>
        <dbReference type="ARBA" id="ARBA00022741"/>
    </source>
</evidence>
<feature type="domain" description="SF3 helicase" evidence="4">
    <location>
        <begin position="701"/>
        <end position="856"/>
    </location>
</feature>
<keyword evidence="2" id="KW-0378">Hydrolase</keyword>
<dbReference type="InterPro" id="IPR027417">
    <property type="entry name" value="P-loop_NTPase"/>
</dbReference>
<dbReference type="PANTHER" id="PTHR35372:SF2">
    <property type="entry name" value="SF3 HELICASE DOMAIN-CONTAINING PROTEIN"/>
    <property type="match status" value="1"/>
</dbReference>
<evidence type="ECO:0000259" key="4">
    <source>
        <dbReference type="PROSITE" id="PS51206"/>
    </source>
</evidence>
<dbReference type="AlphaFoldDB" id="A0A315XPU0"/>
<evidence type="ECO:0000256" key="3">
    <source>
        <dbReference type="ARBA" id="ARBA00022840"/>
    </source>
</evidence>
<name>A0A315XPU0_9EURY</name>
<dbReference type="Gene3D" id="3.40.50.300">
    <property type="entry name" value="P-loop containing nucleotide triphosphate hydrolases"/>
    <property type="match status" value="1"/>
</dbReference>
<evidence type="ECO:0000313" key="6">
    <source>
        <dbReference type="Proteomes" id="UP000251717"/>
    </source>
</evidence>
<evidence type="ECO:0000313" key="5">
    <source>
        <dbReference type="EMBL" id="PWB87888.1"/>
    </source>
</evidence>
<dbReference type="PANTHER" id="PTHR35372">
    <property type="entry name" value="ATP BINDING PROTEIN-RELATED"/>
    <property type="match status" value="1"/>
</dbReference>
<keyword evidence="1" id="KW-0547">Nucleotide-binding</keyword>
<dbReference type="OrthoDB" id="83122at2157"/>
<protein>
    <recommendedName>
        <fullName evidence="4">SF3 helicase domain-containing protein</fullName>
    </recommendedName>
</protein>
<comment type="caution">
    <text evidence="5">The sequence shown here is derived from an EMBL/GenBank/DDBJ whole genome shotgun (WGS) entry which is preliminary data.</text>
</comment>
<dbReference type="SUPFAM" id="SSF56747">
    <property type="entry name" value="Prim-pol domain"/>
    <property type="match status" value="1"/>
</dbReference>
<dbReference type="Proteomes" id="UP000251717">
    <property type="component" value="Unassembled WGS sequence"/>
</dbReference>
<dbReference type="GO" id="GO:0016787">
    <property type="term" value="F:hydrolase activity"/>
    <property type="evidence" value="ECO:0007669"/>
    <property type="project" value="UniProtKB-KW"/>
</dbReference>
<dbReference type="InterPro" id="IPR051620">
    <property type="entry name" value="ORF904-like_C"/>
</dbReference>
<proteinExistence type="predicted"/>
<accession>A0A315XPU0</accession>
<dbReference type="PROSITE" id="PS51206">
    <property type="entry name" value="SF3_HELICASE_1"/>
    <property type="match status" value="1"/>
</dbReference>
<keyword evidence="3" id="KW-0067">ATP-binding</keyword>
<dbReference type="EMBL" id="MZGS01000016">
    <property type="protein sequence ID" value="PWB87888.1"/>
    <property type="molecule type" value="Genomic_DNA"/>
</dbReference>
<dbReference type="RefSeq" id="WP_116591454.1">
    <property type="nucleotide sequence ID" value="NZ_MZGS01000016.1"/>
</dbReference>
<gene>
    <name evidence="5" type="ORF">MBBTH_04750</name>
</gene>